<keyword evidence="2" id="KW-0812">Transmembrane</keyword>
<evidence type="ECO:0000256" key="2">
    <source>
        <dbReference type="SAM" id="Phobius"/>
    </source>
</evidence>
<evidence type="ECO:0000256" key="1">
    <source>
        <dbReference type="ARBA" id="ARBA00022612"/>
    </source>
</evidence>
<dbReference type="NCBIfam" id="TIGR01760">
    <property type="entry name" value="tape_meas_TP901"/>
    <property type="match status" value="1"/>
</dbReference>
<comment type="caution">
    <text evidence="4">The sequence shown here is derived from an EMBL/GenBank/DDBJ whole genome shotgun (WGS) entry which is preliminary data.</text>
</comment>
<dbReference type="InterPro" id="IPR010090">
    <property type="entry name" value="Phage_tape_meas"/>
</dbReference>
<feature type="domain" description="Phage tail tape measure protein" evidence="3">
    <location>
        <begin position="162"/>
        <end position="340"/>
    </location>
</feature>
<dbReference type="EMBL" id="LCQD01000055">
    <property type="protein sequence ID" value="KKW09698.1"/>
    <property type="molecule type" value="Genomic_DNA"/>
</dbReference>
<feature type="transmembrane region" description="Helical" evidence="2">
    <location>
        <begin position="543"/>
        <end position="561"/>
    </location>
</feature>
<feature type="transmembrane region" description="Helical" evidence="2">
    <location>
        <begin position="471"/>
        <end position="489"/>
    </location>
</feature>
<reference evidence="4 5" key="1">
    <citation type="journal article" date="2015" name="Nature">
        <title>rRNA introns, odd ribosomes, and small enigmatic genomes across a large radiation of phyla.</title>
        <authorList>
            <person name="Brown C.T."/>
            <person name="Hug L.A."/>
            <person name="Thomas B.C."/>
            <person name="Sharon I."/>
            <person name="Castelle C.J."/>
            <person name="Singh A."/>
            <person name="Wilkins M.J."/>
            <person name="Williams K.H."/>
            <person name="Banfield J.F."/>
        </authorList>
    </citation>
    <scope>NUCLEOTIDE SEQUENCE [LARGE SCALE GENOMIC DNA]</scope>
</reference>
<dbReference type="PANTHER" id="PTHR37813">
    <property type="entry name" value="FELS-2 PROPHAGE PROTEIN"/>
    <property type="match status" value="1"/>
</dbReference>
<gene>
    <name evidence="4" type="ORF">UY48_C0055G0001</name>
</gene>
<evidence type="ECO:0000313" key="5">
    <source>
        <dbReference type="Proteomes" id="UP000034588"/>
    </source>
</evidence>
<proteinExistence type="predicted"/>
<dbReference type="AlphaFoldDB" id="A0A0G1VT85"/>
<dbReference type="PANTHER" id="PTHR37813:SF1">
    <property type="entry name" value="FELS-2 PROPHAGE PROTEIN"/>
    <property type="match status" value="1"/>
</dbReference>
<organism evidence="4 5">
    <name type="scientific">Candidatus Gottesmanbacteria bacterium GW2011_GWB1_49_7</name>
    <dbReference type="NCBI Taxonomy" id="1618448"/>
    <lineage>
        <taxon>Bacteria</taxon>
        <taxon>Candidatus Gottesmaniibacteriota</taxon>
    </lineage>
</organism>
<accession>A0A0G1VT85</accession>
<evidence type="ECO:0000313" key="4">
    <source>
        <dbReference type="EMBL" id="KKW09698.1"/>
    </source>
</evidence>
<protein>
    <submittedName>
        <fullName evidence="4">Prophage protein</fullName>
    </submittedName>
</protein>
<keyword evidence="2" id="KW-1133">Transmembrane helix</keyword>
<feature type="transmembrane region" description="Helical" evidence="2">
    <location>
        <begin position="440"/>
        <end position="465"/>
    </location>
</feature>
<name>A0A0G1VT85_9BACT</name>
<dbReference type="Proteomes" id="UP000034588">
    <property type="component" value="Unassembled WGS sequence"/>
</dbReference>
<sequence>MAFRGYEMFLILRGQNYASGAIRSVAGDMQRLGAASAASGKQLTASSMMMQRAWMRVGIGSSILRDTGRQARMLGIMAGAGVAVAAKAAADFESDVTRVATQTGAVNTGMVEVAKNARILGPELLKIGKVSTSSLEEINEAGYDLFSTFTRLSDEGPKGLVEGTKILGLLNKAAIGGATNMEDVTNGVVAVVSAWETARKKGHRILPTFEGFEGVNKVLTRMFAAVRFGRMSFAEFAAVLGTTAPAARAAGQSFDTMAGTVAFLSRPLGINKAAIGFARLSEIFSRRKFLEGLDEAGVSITDAQGNFVRFDEIIQRIVKRFPELIKSDKALAQFFKTLSGTEGTIQARRAFVFLAKNMAVYRDILRRTIGDNTEFSRSFNAMSQTSGVRWKKFVNRFKVSALEIGKAAIPEIEKISKPLQDLANRFSNLDKQARGSIARWAVLGSVLAVVGGTLGALVGGFGVLISSLGRARILLPIVLAFLAAIAGATKSNVQAAQLFHNAFEKAFSGMLSLLGKLIHTLTTALPAAMSGFSDLAVSDWKNFILLTGLATFGVFRLIGVLKRAKVAQAAMSVMAARGVGAFLTGGFAAGTAAALAQRQALQATKVNVGLSAAAKLRMRALENLSAALAGGMITQGRYNKVLKNAQMTERKSANFVKKWSGATKGATVSTGKLTAATTKAKGAVRLLGAGFMLLPGP</sequence>
<keyword evidence="2" id="KW-0472">Membrane</keyword>
<dbReference type="Pfam" id="PF10145">
    <property type="entry name" value="PhageMin_Tail"/>
    <property type="match status" value="1"/>
</dbReference>
<keyword evidence="1" id="KW-1188">Viral release from host cell</keyword>
<feature type="non-terminal residue" evidence="4">
    <location>
        <position position="697"/>
    </location>
</feature>
<feature type="transmembrane region" description="Helical" evidence="2">
    <location>
        <begin position="573"/>
        <end position="596"/>
    </location>
</feature>
<evidence type="ECO:0000259" key="3">
    <source>
        <dbReference type="Pfam" id="PF10145"/>
    </source>
</evidence>